<dbReference type="RefSeq" id="WP_374840322.1">
    <property type="nucleotide sequence ID" value="NZ_JBHEEW010000014.1"/>
</dbReference>
<accession>A0ABW3Z135</accession>
<name>A0ABW3Z135_MYCRA</name>
<keyword evidence="4" id="KW-1185">Reference proteome</keyword>
<evidence type="ECO:0000256" key="2">
    <source>
        <dbReference type="SAM" id="SignalP"/>
    </source>
</evidence>
<organism evidence="3 4">
    <name type="scientific">Mycoplana ramosa</name>
    <name type="common">Mycoplana bullata</name>
    <dbReference type="NCBI Taxonomy" id="40837"/>
    <lineage>
        <taxon>Bacteria</taxon>
        <taxon>Pseudomonadati</taxon>
        <taxon>Pseudomonadota</taxon>
        <taxon>Alphaproteobacteria</taxon>
        <taxon>Hyphomicrobiales</taxon>
        <taxon>Rhizobiaceae</taxon>
        <taxon>Mycoplana</taxon>
    </lineage>
</organism>
<reference evidence="4" key="1">
    <citation type="journal article" date="2019" name="Int. J. Syst. Evol. Microbiol.">
        <title>The Global Catalogue of Microorganisms (GCM) 10K type strain sequencing project: providing services to taxonomists for standard genome sequencing and annotation.</title>
        <authorList>
            <consortium name="The Broad Institute Genomics Platform"/>
            <consortium name="The Broad Institute Genome Sequencing Center for Infectious Disease"/>
            <person name="Wu L."/>
            <person name="Ma J."/>
        </authorList>
    </citation>
    <scope>NUCLEOTIDE SEQUENCE [LARGE SCALE GENOMIC DNA]</scope>
    <source>
        <strain evidence="4">CCUG 55609</strain>
    </source>
</reference>
<feature type="chain" id="PRO_5046636572" evidence="2">
    <location>
        <begin position="28"/>
        <end position="109"/>
    </location>
</feature>
<evidence type="ECO:0000313" key="4">
    <source>
        <dbReference type="Proteomes" id="UP001597173"/>
    </source>
</evidence>
<proteinExistence type="predicted"/>
<feature type="compositionally biased region" description="Basic and acidic residues" evidence="1">
    <location>
        <begin position="99"/>
        <end position="109"/>
    </location>
</feature>
<dbReference type="Proteomes" id="UP001597173">
    <property type="component" value="Unassembled WGS sequence"/>
</dbReference>
<protein>
    <submittedName>
        <fullName evidence="3">Uncharacterized protein</fullName>
    </submittedName>
</protein>
<gene>
    <name evidence="3" type="ORF">ACFQ33_18835</name>
</gene>
<evidence type="ECO:0000256" key="1">
    <source>
        <dbReference type="SAM" id="MobiDB-lite"/>
    </source>
</evidence>
<keyword evidence="2" id="KW-0732">Signal</keyword>
<comment type="caution">
    <text evidence="3">The sequence shown here is derived from an EMBL/GenBank/DDBJ whole genome shotgun (WGS) entry which is preliminary data.</text>
</comment>
<sequence>MNKPFKLRPLTCLLAVFLMALPPVAFGQPLGAFTVNDRSDPFTDLPGVKTPEEAARKDEMICSQSYDETEPRRWGEFRQPVYTCTQNGRTFTSRNPPPSRERALRGIGW</sequence>
<evidence type="ECO:0000313" key="3">
    <source>
        <dbReference type="EMBL" id="MFD1329951.1"/>
    </source>
</evidence>
<feature type="region of interest" description="Disordered" evidence="1">
    <location>
        <begin position="86"/>
        <end position="109"/>
    </location>
</feature>
<dbReference type="EMBL" id="JBHTNF010000015">
    <property type="protein sequence ID" value="MFD1329951.1"/>
    <property type="molecule type" value="Genomic_DNA"/>
</dbReference>
<feature type="signal peptide" evidence="2">
    <location>
        <begin position="1"/>
        <end position="27"/>
    </location>
</feature>